<comment type="caution">
    <text evidence="4">The sequence shown here is derived from an EMBL/GenBank/DDBJ whole genome shotgun (WGS) entry which is preliminary data.</text>
</comment>
<evidence type="ECO:0000256" key="3">
    <source>
        <dbReference type="ARBA" id="ARBA00022679"/>
    </source>
</evidence>
<dbReference type="PANTHER" id="PTHR31306">
    <property type="entry name" value="ALPHA-1,6-MANNOSYLTRANSFERASE MNN11-RELATED"/>
    <property type="match status" value="1"/>
</dbReference>
<dbReference type="GO" id="GO:0006487">
    <property type="term" value="P:protein N-linked glycosylation"/>
    <property type="evidence" value="ECO:0007669"/>
    <property type="project" value="TreeGrafter"/>
</dbReference>
<name>A0A9P9AFX5_9HYPO</name>
<keyword evidence="2" id="KW-0328">Glycosyltransferase</keyword>
<evidence type="ECO:0000313" key="4">
    <source>
        <dbReference type="EMBL" id="KAH6874451.1"/>
    </source>
</evidence>
<evidence type="ECO:0000256" key="1">
    <source>
        <dbReference type="ARBA" id="ARBA00005664"/>
    </source>
</evidence>
<dbReference type="PANTHER" id="PTHR31306:SF3">
    <property type="entry name" value="NUCLEOTIDE-DIPHOSPHO-SUGAR TRANSFERASE DOMAIN-CONTAINING PROTEIN"/>
    <property type="match status" value="1"/>
</dbReference>
<dbReference type="EMBL" id="JAGPYM010000039">
    <property type="protein sequence ID" value="KAH6874451.1"/>
    <property type="molecule type" value="Genomic_DNA"/>
</dbReference>
<dbReference type="Gene3D" id="3.90.550.10">
    <property type="entry name" value="Spore Coat Polysaccharide Biosynthesis Protein SpsA, Chain A"/>
    <property type="match status" value="1"/>
</dbReference>
<proteinExistence type="inferred from homology"/>
<accession>A0A9P9AFX5</accession>
<reference evidence="4 5" key="1">
    <citation type="journal article" date="2021" name="Nat. Commun.">
        <title>Genetic determinants of endophytism in the Arabidopsis root mycobiome.</title>
        <authorList>
            <person name="Mesny F."/>
            <person name="Miyauchi S."/>
            <person name="Thiergart T."/>
            <person name="Pickel B."/>
            <person name="Atanasova L."/>
            <person name="Karlsson M."/>
            <person name="Huettel B."/>
            <person name="Barry K.W."/>
            <person name="Haridas S."/>
            <person name="Chen C."/>
            <person name="Bauer D."/>
            <person name="Andreopoulos W."/>
            <person name="Pangilinan J."/>
            <person name="LaButti K."/>
            <person name="Riley R."/>
            <person name="Lipzen A."/>
            <person name="Clum A."/>
            <person name="Drula E."/>
            <person name="Henrissat B."/>
            <person name="Kohler A."/>
            <person name="Grigoriev I.V."/>
            <person name="Martin F.M."/>
            <person name="Hacquard S."/>
        </authorList>
    </citation>
    <scope>NUCLEOTIDE SEQUENCE [LARGE SCALE GENOMIC DNA]</scope>
    <source>
        <strain evidence="4 5">MPI-CAGE-CH-0241</strain>
    </source>
</reference>
<protein>
    <recommendedName>
        <fullName evidence="6">Nucleotide-diphospho-sugar transferase domain-containing protein</fullName>
    </recommendedName>
</protein>
<dbReference type="GO" id="GO:0000139">
    <property type="term" value="C:Golgi membrane"/>
    <property type="evidence" value="ECO:0007669"/>
    <property type="project" value="TreeGrafter"/>
</dbReference>
<keyword evidence="5" id="KW-1185">Reference proteome</keyword>
<evidence type="ECO:0000313" key="5">
    <source>
        <dbReference type="Proteomes" id="UP000777438"/>
    </source>
</evidence>
<sequence>MGLVPCHSFCTAYDGLLGLQFGDAALFAELWKPLVHSLDNPVFVTAKGERFKVPPASQRWTQPLGKRVVIIDTDTRLDEAEERTMLHRDPLEYTGLPGRTGGHLNHYLYALIHGYDYRLIKAPRYRERHGTWVKTAMMKEALKTHDFVVSLDADAVLTHLNLPIEWLMNLWDVTPQTLIAMAEDIENDIDFDSHGKLILNTGFMIALASERSQDMMDLWEDCPNRISGCDKWKKQWAHEQSAFSGYIRYVFNETNEVKNIPCNHANGNEYYDNGHGACQGVFVSHNWHTKEKTVEILSRSVMNTVVRRLHGQFQAEKGDLFIDGSKYTYPIENLPI</sequence>
<dbReference type="InterPro" id="IPR029044">
    <property type="entry name" value="Nucleotide-diphossugar_trans"/>
</dbReference>
<dbReference type="OrthoDB" id="3763672at2759"/>
<gene>
    <name evidence="4" type="ORF">B0T10DRAFT_533000</name>
</gene>
<dbReference type="InterPro" id="IPR008630">
    <property type="entry name" value="Glyco_trans_34"/>
</dbReference>
<dbReference type="AlphaFoldDB" id="A0A9P9AFX5"/>
<dbReference type="Proteomes" id="UP000777438">
    <property type="component" value="Unassembled WGS sequence"/>
</dbReference>
<evidence type="ECO:0000256" key="2">
    <source>
        <dbReference type="ARBA" id="ARBA00022676"/>
    </source>
</evidence>
<comment type="similarity">
    <text evidence="1">Belongs to the glycosyltransferase 34 family.</text>
</comment>
<evidence type="ECO:0008006" key="6">
    <source>
        <dbReference type="Google" id="ProtNLM"/>
    </source>
</evidence>
<keyword evidence="3" id="KW-0808">Transferase</keyword>
<organism evidence="4 5">
    <name type="scientific">Thelonectria olida</name>
    <dbReference type="NCBI Taxonomy" id="1576542"/>
    <lineage>
        <taxon>Eukaryota</taxon>
        <taxon>Fungi</taxon>
        <taxon>Dikarya</taxon>
        <taxon>Ascomycota</taxon>
        <taxon>Pezizomycotina</taxon>
        <taxon>Sordariomycetes</taxon>
        <taxon>Hypocreomycetidae</taxon>
        <taxon>Hypocreales</taxon>
        <taxon>Nectriaceae</taxon>
        <taxon>Thelonectria</taxon>
    </lineage>
</organism>
<dbReference type="GO" id="GO:0016757">
    <property type="term" value="F:glycosyltransferase activity"/>
    <property type="evidence" value="ECO:0007669"/>
    <property type="project" value="UniProtKB-KW"/>
</dbReference>